<evidence type="ECO:0000256" key="9">
    <source>
        <dbReference type="ARBA" id="ARBA00022679"/>
    </source>
</evidence>
<reference evidence="15 16" key="1">
    <citation type="submission" date="2024-09" db="EMBL/GenBank/DDBJ databases">
        <authorList>
            <person name="Sun Q."/>
            <person name="Mori K."/>
        </authorList>
    </citation>
    <scope>NUCLEOTIDE SEQUENCE [LARGE SCALE GENOMIC DNA]</scope>
    <source>
        <strain evidence="15 16">CECT 9424</strain>
    </source>
</reference>
<name>A0ABV5I2S2_9RHOB</name>
<dbReference type="InterPro" id="IPR027417">
    <property type="entry name" value="P-loop_NTPase"/>
</dbReference>
<comment type="catalytic activity">
    <reaction evidence="3">
        <text>adenosylcob(III)inamide + GTP = adenosylcob(III)inamide phosphate + GDP + H(+)</text>
        <dbReference type="Rhea" id="RHEA:15765"/>
        <dbReference type="ChEBI" id="CHEBI:2480"/>
        <dbReference type="ChEBI" id="CHEBI:15378"/>
        <dbReference type="ChEBI" id="CHEBI:37565"/>
        <dbReference type="ChEBI" id="CHEBI:58189"/>
        <dbReference type="ChEBI" id="CHEBI:58502"/>
        <dbReference type="EC" id="2.7.1.156"/>
    </reaction>
</comment>
<evidence type="ECO:0000313" key="15">
    <source>
        <dbReference type="EMBL" id="MFB9150990.1"/>
    </source>
</evidence>
<dbReference type="Pfam" id="PF02283">
    <property type="entry name" value="CobU"/>
    <property type="match status" value="1"/>
</dbReference>
<dbReference type="PANTHER" id="PTHR34848:SF1">
    <property type="entry name" value="BIFUNCTIONAL ADENOSYLCOBALAMIN BIOSYNTHESIS PROTEIN COBU"/>
    <property type="match status" value="1"/>
</dbReference>
<keyword evidence="12 14" id="KW-0067">ATP-binding</keyword>
<comment type="similarity">
    <text evidence="7 14">Belongs to the CobU/CobP family.</text>
</comment>
<keyword evidence="13 14" id="KW-0342">GTP-binding</keyword>
<evidence type="ECO:0000256" key="11">
    <source>
        <dbReference type="ARBA" id="ARBA00022777"/>
    </source>
</evidence>
<protein>
    <recommendedName>
        <fullName evidence="14">Bifunctional adenosylcobalamin biosynthesis protein</fullName>
        <ecNumber evidence="14">2.7.1.156</ecNumber>
        <ecNumber evidence="14">2.7.7.62</ecNumber>
    </recommendedName>
</protein>
<dbReference type="Proteomes" id="UP001589670">
    <property type="component" value="Unassembled WGS sequence"/>
</dbReference>
<evidence type="ECO:0000256" key="4">
    <source>
        <dbReference type="ARBA" id="ARBA00003889"/>
    </source>
</evidence>
<keyword evidence="9 14" id="KW-0808">Transferase</keyword>
<comment type="catalytic activity">
    <reaction evidence="2 14">
        <text>adenosylcob(III)inamide phosphate + GTP + H(+) = adenosylcob(III)inamide-GDP + diphosphate</text>
        <dbReference type="Rhea" id="RHEA:22712"/>
        <dbReference type="ChEBI" id="CHEBI:15378"/>
        <dbReference type="ChEBI" id="CHEBI:33019"/>
        <dbReference type="ChEBI" id="CHEBI:37565"/>
        <dbReference type="ChEBI" id="CHEBI:58502"/>
        <dbReference type="ChEBI" id="CHEBI:60487"/>
        <dbReference type="EC" id="2.7.7.62"/>
    </reaction>
</comment>
<gene>
    <name evidence="15" type="primary">cobU</name>
    <name evidence="15" type="ORF">ACFFU4_14645</name>
</gene>
<proteinExistence type="inferred from homology"/>
<dbReference type="EC" id="2.7.1.156" evidence="14"/>
<evidence type="ECO:0000256" key="13">
    <source>
        <dbReference type="ARBA" id="ARBA00023134"/>
    </source>
</evidence>
<evidence type="ECO:0000256" key="7">
    <source>
        <dbReference type="ARBA" id="ARBA00007490"/>
    </source>
</evidence>
<accession>A0ABV5I2S2</accession>
<dbReference type="GO" id="GO:0043752">
    <property type="term" value="F:adenosylcobinamide kinase activity"/>
    <property type="evidence" value="ECO:0007669"/>
    <property type="project" value="UniProtKB-EC"/>
</dbReference>
<dbReference type="EC" id="2.7.7.62" evidence="14"/>
<comment type="catalytic activity">
    <reaction evidence="1 14">
        <text>adenosylcob(III)inamide + ATP = adenosylcob(III)inamide phosphate + ADP + H(+)</text>
        <dbReference type="Rhea" id="RHEA:15769"/>
        <dbReference type="ChEBI" id="CHEBI:2480"/>
        <dbReference type="ChEBI" id="CHEBI:15378"/>
        <dbReference type="ChEBI" id="CHEBI:30616"/>
        <dbReference type="ChEBI" id="CHEBI:58502"/>
        <dbReference type="ChEBI" id="CHEBI:456216"/>
        <dbReference type="EC" id="2.7.1.156"/>
    </reaction>
</comment>
<keyword evidence="8 14" id="KW-0169">Cobalamin biosynthesis</keyword>
<comment type="pathway">
    <text evidence="5 14">Cofactor biosynthesis; adenosylcobalamin biosynthesis; adenosylcobalamin from cob(II)yrinate a,c-diamide: step 6/7.</text>
</comment>
<dbReference type="NCBIfam" id="NF004469">
    <property type="entry name" value="PRK05800.1"/>
    <property type="match status" value="1"/>
</dbReference>
<evidence type="ECO:0000256" key="3">
    <source>
        <dbReference type="ARBA" id="ARBA00001522"/>
    </source>
</evidence>
<evidence type="ECO:0000256" key="1">
    <source>
        <dbReference type="ARBA" id="ARBA00000312"/>
    </source>
</evidence>
<keyword evidence="15" id="KW-0548">Nucleotidyltransferase</keyword>
<dbReference type="SUPFAM" id="SSF52540">
    <property type="entry name" value="P-loop containing nucleoside triphosphate hydrolases"/>
    <property type="match status" value="1"/>
</dbReference>
<evidence type="ECO:0000256" key="14">
    <source>
        <dbReference type="PIRNR" id="PIRNR006135"/>
    </source>
</evidence>
<dbReference type="RefSeq" id="WP_377070558.1">
    <property type="nucleotide sequence ID" value="NZ_JBHMEC010000024.1"/>
</dbReference>
<sequence>MIPRLSLVLGGASSGKSVFAEGLVASAGGARVYLATAEAHDAEMRARLDRHRARRGPEWRTIEAPRDLSPALGQAQAGEVVLLDCATMWLSNHLLAESDLAAAEAALMGALAACTAPVVVVSNEVGLSVVPDNALARRFQAAQGALNQRLAARAGLVVNVIAGLPQVLKGRLP</sequence>
<dbReference type="EMBL" id="JBHMEC010000024">
    <property type="protein sequence ID" value="MFB9150990.1"/>
    <property type="molecule type" value="Genomic_DNA"/>
</dbReference>
<keyword evidence="16" id="KW-1185">Reference proteome</keyword>
<dbReference type="Gene3D" id="3.40.50.300">
    <property type="entry name" value="P-loop containing nucleotide triphosphate hydrolases"/>
    <property type="match status" value="1"/>
</dbReference>
<evidence type="ECO:0000256" key="6">
    <source>
        <dbReference type="ARBA" id="ARBA00005159"/>
    </source>
</evidence>
<keyword evidence="11 14" id="KW-0418">Kinase</keyword>
<evidence type="ECO:0000256" key="12">
    <source>
        <dbReference type="ARBA" id="ARBA00022840"/>
    </source>
</evidence>
<dbReference type="PANTHER" id="PTHR34848">
    <property type="match status" value="1"/>
</dbReference>
<comment type="pathway">
    <text evidence="6 14">Cofactor biosynthesis; adenosylcobalamin biosynthesis; adenosylcobalamin from cob(II)yrinate a,c-diamide: step 5/7.</text>
</comment>
<evidence type="ECO:0000256" key="8">
    <source>
        <dbReference type="ARBA" id="ARBA00022573"/>
    </source>
</evidence>
<comment type="caution">
    <text evidence="15">The sequence shown here is derived from an EMBL/GenBank/DDBJ whole genome shotgun (WGS) entry which is preliminary data.</text>
</comment>
<evidence type="ECO:0000256" key="10">
    <source>
        <dbReference type="ARBA" id="ARBA00022741"/>
    </source>
</evidence>
<evidence type="ECO:0000256" key="5">
    <source>
        <dbReference type="ARBA" id="ARBA00004692"/>
    </source>
</evidence>
<dbReference type="PIRSF" id="PIRSF006135">
    <property type="entry name" value="CobU"/>
    <property type="match status" value="1"/>
</dbReference>
<organism evidence="15 16">
    <name type="scientific">Roseovarius ramblicola</name>
    <dbReference type="NCBI Taxonomy" id="2022336"/>
    <lineage>
        <taxon>Bacteria</taxon>
        <taxon>Pseudomonadati</taxon>
        <taxon>Pseudomonadota</taxon>
        <taxon>Alphaproteobacteria</taxon>
        <taxon>Rhodobacterales</taxon>
        <taxon>Roseobacteraceae</taxon>
        <taxon>Roseovarius</taxon>
    </lineage>
</organism>
<evidence type="ECO:0000313" key="16">
    <source>
        <dbReference type="Proteomes" id="UP001589670"/>
    </source>
</evidence>
<dbReference type="CDD" id="cd00544">
    <property type="entry name" value="CobU"/>
    <property type="match status" value="1"/>
</dbReference>
<dbReference type="GO" id="GO:0008820">
    <property type="term" value="F:cobinamide phosphate guanylyltransferase activity"/>
    <property type="evidence" value="ECO:0007669"/>
    <property type="project" value="UniProtKB-EC"/>
</dbReference>
<dbReference type="InterPro" id="IPR003203">
    <property type="entry name" value="CobU/CobP"/>
</dbReference>
<evidence type="ECO:0000256" key="2">
    <source>
        <dbReference type="ARBA" id="ARBA00000711"/>
    </source>
</evidence>
<comment type="function">
    <text evidence="4 14">Catalyzes ATP-dependent phosphorylation of adenosylcobinamide and addition of GMP to adenosylcobinamide phosphate.</text>
</comment>
<keyword evidence="10 14" id="KW-0547">Nucleotide-binding</keyword>